<protein>
    <submittedName>
        <fullName evidence="2">Protein serine/threonine phosphatase PrpC, regulation of stationary phase</fullName>
    </submittedName>
</protein>
<dbReference type="EMBL" id="CADCTW010000193">
    <property type="protein sequence ID" value="CAA9358339.1"/>
    <property type="molecule type" value="Genomic_DNA"/>
</dbReference>
<accession>A0A6J4MG09</accession>
<sequence length="251" mass="26544">MGRGAVTVSWEVAGASDVGRVRKGNEDSFFVDEGRGVFLVADGMGGHAAGEIASALAAEVVGGALVRGVDDELEPELLAESLRRSLHAAHEAIIAHTQQDPSTDGMGTTLTAVVVLGDGTYRMGHVGDSRMYLMRNGELRQVSHDHTWVQREVDEGRLTEQGARRHRLSHILTRALGADAADKPDIGAGRFVPGDLVLLCSDGLTGMITDKVIASILKEDAPLPDLVARLIAEANARGGRDNITAVLVKIS</sequence>
<dbReference type="SMART" id="SM00331">
    <property type="entry name" value="PP2C_SIG"/>
    <property type="match status" value="1"/>
</dbReference>
<dbReference type="CDD" id="cd00143">
    <property type="entry name" value="PP2Cc"/>
    <property type="match status" value="1"/>
</dbReference>
<dbReference type="PANTHER" id="PTHR47992">
    <property type="entry name" value="PROTEIN PHOSPHATASE"/>
    <property type="match status" value="1"/>
</dbReference>
<reference evidence="2" key="1">
    <citation type="submission" date="2020-02" db="EMBL/GenBank/DDBJ databases">
        <authorList>
            <person name="Meier V. D."/>
        </authorList>
    </citation>
    <scope>NUCLEOTIDE SEQUENCE</scope>
    <source>
        <strain evidence="2">AVDCRST_MAG68</strain>
    </source>
</reference>
<name>A0A6J4MG09_9BACT</name>
<dbReference type="Pfam" id="PF13672">
    <property type="entry name" value="PP2C_2"/>
    <property type="match status" value="1"/>
</dbReference>
<gene>
    <name evidence="2" type="ORF">AVDCRST_MAG68-4163</name>
</gene>
<dbReference type="InterPro" id="IPR015655">
    <property type="entry name" value="PP2C"/>
</dbReference>
<evidence type="ECO:0000259" key="1">
    <source>
        <dbReference type="PROSITE" id="PS51746"/>
    </source>
</evidence>
<organism evidence="2">
    <name type="scientific">uncultured Gemmatimonadota bacterium</name>
    <dbReference type="NCBI Taxonomy" id="203437"/>
    <lineage>
        <taxon>Bacteria</taxon>
        <taxon>Pseudomonadati</taxon>
        <taxon>Gemmatimonadota</taxon>
        <taxon>environmental samples</taxon>
    </lineage>
</organism>
<dbReference type="AlphaFoldDB" id="A0A6J4MG09"/>
<dbReference type="InterPro" id="IPR001932">
    <property type="entry name" value="PPM-type_phosphatase-like_dom"/>
</dbReference>
<evidence type="ECO:0000313" key="2">
    <source>
        <dbReference type="EMBL" id="CAA9358339.1"/>
    </source>
</evidence>
<proteinExistence type="predicted"/>
<feature type="domain" description="PPM-type phosphatase" evidence="1">
    <location>
        <begin position="11"/>
        <end position="250"/>
    </location>
</feature>
<dbReference type="PROSITE" id="PS51746">
    <property type="entry name" value="PPM_2"/>
    <property type="match status" value="1"/>
</dbReference>
<dbReference type="SMART" id="SM00332">
    <property type="entry name" value="PP2Cc"/>
    <property type="match status" value="1"/>
</dbReference>
<dbReference type="GO" id="GO:0004722">
    <property type="term" value="F:protein serine/threonine phosphatase activity"/>
    <property type="evidence" value="ECO:0007669"/>
    <property type="project" value="InterPro"/>
</dbReference>
<dbReference type="InterPro" id="IPR036457">
    <property type="entry name" value="PPM-type-like_dom_sf"/>
</dbReference>
<dbReference type="SUPFAM" id="SSF81606">
    <property type="entry name" value="PP2C-like"/>
    <property type="match status" value="1"/>
</dbReference>
<dbReference type="NCBIfam" id="NF033484">
    <property type="entry name" value="Stp1_PP2C_phos"/>
    <property type="match status" value="1"/>
</dbReference>
<dbReference type="Gene3D" id="3.60.40.10">
    <property type="entry name" value="PPM-type phosphatase domain"/>
    <property type="match status" value="1"/>
</dbReference>